<dbReference type="Proteomes" id="UP000193560">
    <property type="component" value="Unassembled WGS sequence"/>
</dbReference>
<evidence type="ECO:0000256" key="3">
    <source>
        <dbReference type="SAM" id="Phobius"/>
    </source>
</evidence>
<reference evidence="4 5" key="1">
    <citation type="submission" date="2016-07" db="EMBL/GenBank/DDBJ databases">
        <title>Pervasive Adenine N6-methylation of Active Genes in Fungi.</title>
        <authorList>
            <consortium name="DOE Joint Genome Institute"/>
            <person name="Mondo S.J."/>
            <person name="Dannebaum R.O."/>
            <person name="Kuo R.C."/>
            <person name="Labutti K."/>
            <person name="Haridas S."/>
            <person name="Kuo A."/>
            <person name="Salamov A."/>
            <person name="Ahrendt S.R."/>
            <person name="Lipzen A."/>
            <person name="Sullivan W."/>
            <person name="Andreopoulos W.B."/>
            <person name="Clum A."/>
            <person name="Lindquist E."/>
            <person name="Daum C."/>
            <person name="Ramamoorthy G.K."/>
            <person name="Gryganskyi A."/>
            <person name="Culley D."/>
            <person name="Magnuson J.K."/>
            <person name="James T.Y."/>
            <person name="O'Malley M.A."/>
            <person name="Stajich J.E."/>
            <person name="Spatafora J.W."/>
            <person name="Visel A."/>
            <person name="Grigoriev I.V."/>
        </authorList>
    </citation>
    <scope>NUCLEOTIDE SEQUENCE [LARGE SCALE GENOMIC DNA]</scope>
    <source>
        <strain evidence="4 5">NRRL 1336</strain>
    </source>
</reference>
<dbReference type="AlphaFoldDB" id="A0A1X2IJ92"/>
<sequence length="755" mass="84766">MDVSDVVEGSPTPSHSISTGVSRPIPFAVLKVQFKRLVQQHQERMKQPQGPAVIATKDLLMVIDAYEQEHDVLLLTQNQKKAIHPYTLITPDLEMTPDDILNLLKLVFTPPSPVASLSAPTSKLSTLPRTSAPLKPTSSNAWKRRLSTASMHTDTITSATTITTSELNQDLGPEPLSPGTTHEATSNQQLISKIDDEVPNDDEFAQCYRRSLALTQRLKLSEKSLASMTRDNEDRIVVLQNRVDDMTNEVNKQKRELLEYKTKETNSLEQISMLETHIATIQQSETDQKQVYLSIRNLFDEKCGETQKLQDLLKQKELDLQKAEAFLSSFRHEFMQLTEERNRLESLQHDLERELATSQHTHTQLAEQRSENERLKQVIDTLKCDLDQARHGQLTTGQSNTFSLIESLEAELEGQLQLKENEDARAMEKIQEMQQTEERLKSAENEKNYYKSRATEAIEDLDRVKDELSHLKKALDSENRLLVTELEDLQTKSNREPPTTPTPTSSRNPSNEKSIEAATTLTTERSLSMIDDDFNPPDLSTSIEPYIAALPINVKAKYNDGDSTNIVKTTESDTNFTAASSSSSSSSSSSTSHSTASLNKNNRSVRFSQQLTDVWSQSRIRGRKLDIGKKREVFDLHNASSPATASLHHQRNHSMPSTVAYMNQDRKRSTTTVMNRPPNDKLITSTATFAIYTLLVYIFGIVTSTFLIENGPPGSWEQALVAAAGQQGGAKSKLLEILIYWIEKLLFEGEGVPLS</sequence>
<feature type="compositionally biased region" description="Low complexity" evidence="2">
    <location>
        <begin position="577"/>
        <end position="597"/>
    </location>
</feature>
<dbReference type="OrthoDB" id="432685at2759"/>
<evidence type="ECO:0000256" key="2">
    <source>
        <dbReference type="SAM" id="MobiDB-lite"/>
    </source>
</evidence>
<feature type="region of interest" description="Disordered" evidence="2">
    <location>
        <begin position="486"/>
        <end position="514"/>
    </location>
</feature>
<feature type="compositionally biased region" description="Low complexity" evidence="2">
    <location>
        <begin position="502"/>
        <end position="512"/>
    </location>
</feature>
<feature type="coiled-coil region" evidence="1">
    <location>
        <begin position="236"/>
        <end position="263"/>
    </location>
</feature>
<feature type="compositionally biased region" description="Polar residues" evidence="2">
    <location>
        <begin position="118"/>
        <end position="129"/>
    </location>
</feature>
<keyword evidence="3" id="KW-0812">Transmembrane</keyword>
<organism evidence="4 5">
    <name type="scientific">Absidia repens</name>
    <dbReference type="NCBI Taxonomy" id="90262"/>
    <lineage>
        <taxon>Eukaryota</taxon>
        <taxon>Fungi</taxon>
        <taxon>Fungi incertae sedis</taxon>
        <taxon>Mucoromycota</taxon>
        <taxon>Mucoromycotina</taxon>
        <taxon>Mucoromycetes</taxon>
        <taxon>Mucorales</taxon>
        <taxon>Cunninghamellaceae</taxon>
        <taxon>Absidia</taxon>
    </lineage>
</organism>
<evidence type="ECO:0000313" key="5">
    <source>
        <dbReference type="Proteomes" id="UP000193560"/>
    </source>
</evidence>
<keyword evidence="5" id="KW-1185">Reference proteome</keyword>
<evidence type="ECO:0000256" key="1">
    <source>
        <dbReference type="SAM" id="Coils"/>
    </source>
</evidence>
<protein>
    <submittedName>
        <fullName evidence="4">Uncharacterized protein</fullName>
    </submittedName>
</protein>
<keyword evidence="3" id="KW-1133">Transmembrane helix</keyword>
<feature type="region of interest" description="Disordered" evidence="2">
    <location>
        <begin position="575"/>
        <end position="603"/>
    </location>
</feature>
<accession>A0A1X2IJ92</accession>
<comment type="caution">
    <text evidence="4">The sequence shown here is derived from an EMBL/GenBank/DDBJ whole genome shotgun (WGS) entry which is preliminary data.</text>
</comment>
<dbReference type="STRING" id="90262.A0A1X2IJ92"/>
<keyword evidence="3" id="KW-0472">Membrane</keyword>
<dbReference type="EMBL" id="MCGE01000009">
    <property type="protein sequence ID" value="ORZ17616.1"/>
    <property type="molecule type" value="Genomic_DNA"/>
</dbReference>
<gene>
    <name evidence="4" type="ORF">BCR42DRAFT_412124</name>
</gene>
<name>A0A1X2IJ92_9FUNG</name>
<feature type="region of interest" description="Disordered" evidence="2">
    <location>
        <begin position="117"/>
        <end position="140"/>
    </location>
</feature>
<feature type="transmembrane region" description="Helical" evidence="3">
    <location>
        <begin position="689"/>
        <end position="708"/>
    </location>
</feature>
<evidence type="ECO:0000313" key="4">
    <source>
        <dbReference type="EMBL" id="ORZ17616.1"/>
    </source>
</evidence>
<proteinExistence type="predicted"/>
<keyword evidence="1" id="KW-0175">Coiled coil</keyword>